<dbReference type="Gene3D" id="3.60.15.10">
    <property type="entry name" value="Ribonuclease Z/Hydroxyacylglutathione hydrolase-like"/>
    <property type="match status" value="1"/>
</dbReference>
<feature type="domain" description="Metallo-beta-lactamase" evidence="1">
    <location>
        <begin position="38"/>
        <end position="205"/>
    </location>
</feature>
<gene>
    <name evidence="2" type="ORF">METZ01_LOCUS82705</name>
</gene>
<organism evidence="2">
    <name type="scientific">marine metagenome</name>
    <dbReference type="NCBI Taxonomy" id="408172"/>
    <lineage>
        <taxon>unclassified sequences</taxon>
        <taxon>metagenomes</taxon>
        <taxon>ecological metagenomes</taxon>
    </lineage>
</organism>
<dbReference type="EMBL" id="UINC01006822">
    <property type="protein sequence ID" value="SVA29851.1"/>
    <property type="molecule type" value="Genomic_DNA"/>
</dbReference>
<accession>A0A381UQ01</accession>
<dbReference type="InterPro" id="IPR001279">
    <property type="entry name" value="Metallo-B-lactamas"/>
</dbReference>
<dbReference type="InterPro" id="IPR036866">
    <property type="entry name" value="RibonucZ/Hydroxyglut_hydro"/>
</dbReference>
<name>A0A381UQ01_9ZZZZ</name>
<reference evidence="2" key="1">
    <citation type="submission" date="2018-05" db="EMBL/GenBank/DDBJ databases">
        <authorList>
            <person name="Lanie J.A."/>
            <person name="Ng W.-L."/>
            <person name="Kazmierczak K.M."/>
            <person name="Andrzejewski T.M."/>
            <person name="Davidsen T.M."/>
            <person name="Wayne K.J."/>
            <person name="Tettelin H."/>
            <person name="Glass J.I."/>
            <person name="Rusch D."/>
            <person name="Podicherti R."/>
            <person name="Tsui H.-C.T."/>
            <person name="Winkler M.E."/>
        </authorList>
    </citation>
    <scope>NUCLEOTIDE SEQUENCE</scope>
</reference>
<dbReference type="SUPFAM" id="SSF56281">
    <property type="entry name" value="Metallo-hydrolase/oxidoreductase"/>
    <property type="match status" value="1"/>
</dbReference>
<evidence type="ECO:0000313" key="2">
    <source>
        <dbReference type="EMBL" id="SVA29851.1"/>
    </source>
</evidence>
<proteinExistence type="predicted"/>
<dbReference type="AlphaFoldDB" id="A0A381UQ01"/>
<dbReference type="Pfam" id="PF00753">
    <property type="entry name" value="Lactamase_B"/>
    <property type="match status" value="1"/>
</dbReference>
<dbReference type="SMART" id="SM00849">
    <property type="entry name" value="Lactamase_B"/>
    <property type="match status" value="1"/>
</dbReference>
<sequence length="291" mass="32917">MGKQLVLFATLLLFASGGWSETNIRTVSENIYVFSEIDNQGLIVSGSNGTVVIDPISEHTAKSIQEFLFVNDKNAVSHVVYTHSHWDRISGGEVFQKNGAEFVSQEACRLFFEGNKNEAVIQPNLYFKHSYKIALGNSNIGLHYFGPSHGECMIVVHIEPENIFFVADLLSTNGPSFPNDPTLPYLRPATLMRFFSGIETMAHQHNVNSFIGGQVEKNTFGSIEYIVKQREFWELVQTTAAEAEENGNVDINNFIDMDKIDLEAFKQFNNYNEEDLSNIFRRYTSFLNMGR</sequence>
<protein>
    <recommendedName>
        <fullName evidence="1">Metallo-beta-lactamase domain-containing protein</fullName>
    </recommendedName>
</protein>
<evidence type="ECO:0000259" key="1">
    <source>
        <dbReference type="SMART" id="SM00849"/>
    </source>
</evidence>